<dbReference type="InterPro" id="IPR051283">
    <property type="entry name" value="Sec_Metabolite_Acyltrans"/>
</dbReference>
<keyword evidence="4" id="KW-0012">Acyltransferase</keyword>
<comment type="similarity">
    <text evidence="2">Belongs to the plant acyltransferase family.</text>
</comment>
<dbReference type="Gene3D" id="3.30.559.10">
    <property type="entry name" value="Chloramphenicol acetyltransferase-like domain"/>
    <property type="match status" value="2"/>
</dbReference>
<dbReference type="EMBL" id="SPNV01000067">
    <property type="protein sequence ID" value="KAF5862719.1"/>
    <property type="molecule type" value="Genomic_DNA"/>
</dbReference>
<evidence type="ECO:0000256" key="4">
    <source>
        <dbReference type="ARBA" id="ARBA00023315"/>
    </source>
</evidence>
<dbReference type="Proteomes" id="UP000541154">
    <property type="component" value="Unassembled WGS sequence"/>
</dbReference>
<evidence type="ECO:0000256" key="1">
    <source>
        <dbReference type="ARBA" id="ARBA00005179"/>
    </source>
</evidence>
<dbReference type="Pfam" id="PF02458">
    <property type="entry name" value="Transferase"/>
    <property type="match status" value="1"/>
</dbReference>
<keyword evidence="3" id="KW-0808">Transferase</keyword>
<comment type="pathway">
    <text evidence="1">Secondary metabolite biosynthesis.</text>
</comment>
<dbReference type="PANTHER" id="PTHR31896">
    <property type="entry name" value="FAMILY REGULATORY PROTEIN, PUTATIVE (AFU_ORTHOLOGUE AFUA_3G14730)-RELATED"/>
    <property type="match status" value="1"/>
</dbReference>
<sequence length="498" mass="55719">MGLFMKKNGPCPEKVPTDTVVPVSFTDDQPHARALCIHLTSRFDDVLDTEALRRALNRLFQIKGWRKLGARLRLNDGGKLEYHIPAHYDEKRPGFDYTVAQHALGINDHHLGAQFPKATVQPALVGCPEDIAPVCLGPDCPKQIEDWLYSDRPQLAIHVASFDNATLLTITFLHTLTDAMGIATFLKAWTAVLDGREVDVPIFQGIDEAPMEQLSERTPAEQYINYNLMLKPLGLIIFAFWYILDLLWNWREEFRLLCIPGHIIDELRTQALHELNEQNSQDPPTFLSESDSLLAWWTRALVKGINPSPDRPITLMNVMDIRATALDDPTSLKTALVANAVIPSTTFLRAHQILHQPLSFVASHIRRSLVQLRTKPQIEAFLCASRAHAAKTGHPPLFSESSALLIACTNWHRGRFFEADFSAAVVKTGVPLAERVNGLGRPSFVIPNGHTNGISMRNGGSIIGKDAEGNWWLAWTLKRQAWLVIDEELRVLGGKKGQ</sequence>
<reference evidence="5 6" key="1">
    <citation type="submission" date="2019-04" db="EMBL/GenBank/DDBJ databases">
        <title>Aspergillus burnettii sp. nov., novel species from soil in southeast Queensland.</title>
        <authorList>
            <person name="Gilchrist C.L.M."/>
            <person name="Pitt J.I."/>
            <person name="Lange L."/>
            <person name="Lacey H.J."/>
            <person name="Vuong D."/>
            <person name="Midgley D.J."/>
            <person name="Greenfield P."/>
            <person name="Bradbury M."/>
            <person name="Lacey E."/>
            <person name="Busk P.K."/>
            <person name="Pilgaard B."/>
            <person name="Chooi Y.H."/>
            <person name="Piggott A.M."/>
        </authorList>
    </citation>
    <scope>NUCLEOTIDE SEQUENCE [LARGE SCALE GENOMIC DNA]</scope>
    <source>
        <strain evidence="5 6">FRR 5400</strain>
    </source>
</reference>
<evidence type="ECO:0000256" key="2">
    <source>
        <dbReference type="ARBA" id="ARBA00009861"/>
    </source>
</evidence>
<dbReference type="GO" id="GO:0016746">
    <property type="term" value="F:acyltransferase activity"/>
    <property type="evidence" value="ECO:0007669"/>
    <property type="project" value="UniProtKB-KW"/>
</dbReference>
<name>A0A8H6A7X2_PETAA</name>
<protein>
    <recommendedName>
        <fullName evidence="7">LysR family regulatory protein</fullName>
    </recommendedName>
</protein>
<gene>
    <name evidence="5" type="ORF">ETB97_011261</name>
</gene>
<dbReference type="InterPro" id="IPR023213">
    <property type="entry name" value="CAT-like_dom_sf"/>
</dbReference>
<evidence type="ECO:0000313" key="5">
    <source>
        <dbReference type="EMBL" id="KAF5862719.1"/>
    </source>
</evidence>
<keyword evidence="6" id="KW-1185">Reference proteome</keyword>
<dbReference type="AlphaFoldDB" id="A0A8H6A7X2"/>
<proteinExistence type="inferred from homology"/>
<organism evidence="5 6">
    <name type="scientific">Petromyces alliaceus</name>
    <name type="common">Aspergillus alliaceus</name>
    <dbReference type="NCBI Taxonomy" id="209559"/>
    <lineage>
        <taxon>Eukaryota</taxon>
        <taxon>Fungi</taxon>
        <taxon>Dikarya</taxon>
        <taxon>Ascomycota</taxon>
        <taxon>Pezizomycotina</taxon>
        <taxon>Eurotiomycetes</taxon>
        <taxon>Eurotiomycetidae</taxon>
        <taxon>Eurotiales</taxon>
        <taxon>Aspergillaceae</taxon>
        <taxon>Aspergillus</taxon>
        <taxon>Aspergillus subgen. Circumdati</taxon>
    </lineage>
</organism>
<comment type="caution">
    <text evidence="5">The sequence shown here is derived from an EMBL/GenBank/DDBJ whole genome shotgun (WGS) entry which is preliminary data.</text>
</comment>
<dbReference type="PANTHER" id="PTHR31896:SF69">
    <property type="entry name" value="FAMILY REGULATORY PROTEIN, PUTATIVE (AFU_ORTHOLOGUE AFUA_3G14730)-RELATED"/>
    <property type="match status" value="1"/>
</dbReference>
<evidence type="ECO:0008006" key="7">
    <source>
        <dbReference type="Google" id="ProtNLM"/>
    </source>
</evidence>
<accession>A0A8H6A7X2</accession>
<evidence type="ECO:0000256" key="3">
    <source>
        <dbReference type="ARBA" id="ARBA00022679"/>
    </source>
</evidence>
<evidence type="ECO:0000313" key="6">
    <source>
        <dbReference type="Proteomes" id="UP000541154"/>
    </source>
</evidence>